<protein>
    <recommendedName>
        <fullName evidence="8">Homeobox domain-containing protein</fullName>
    </recommendedName>
</protein>
<dbReference type="PANTHER" id="PTHR24324:SF5">
    <property type="entry name" value="HEMATOPOIETICALLY-EXPRESSED HOMEOBOX PROTEIN HHEX"/>
    <property type="match status" value="1"/>
</dbReference>
<evidence type="ECO:0000256" key="3">
    <source>
        <dbReference type="ARBA" id="ARBA00023155"/>
    </source>
</evidence>
<evidence type="ECO:0000256" key="1">
    <source>
        <dbReference type="ARBA" id="ARBA00004123"/>
    </source>
</evidence>
<dbReference type="PRINTS" id="PR00024">
    <property type="entry name" value="HOMEOBOX"/>
</dbReference>
<dbReference type="CDD" id="cd00086">
    <property type="entry name" value="homeodomain"/>
    <property type="match status" value="1"/>
</dbReference>
<dbReference type="InterPro" id="IPR017970">
    <property type="entry name" value="Homeobox_CS"/>
</dbReference>
<proteinExistence type="predicted"/>
<feature type="compositionally biased region" description="Low complexity" evidence="7">
    <location>
        <begin position="170"/>
        <end position="191"/>
    </location>
</feature>
<dbReference type="GO" id="GO:0000978">
    <property type="term" value="F:RNA polymerase II cis-regulatory region sequence-specific DNA binding"/>
    <property type="evidence" value="ECO:0007669"/>
    <property type="project" value="TreeGrafter"/>
</dbReference>
<gene>
    <name evidence="9" type="ORF">DPMN_066123</name>
</gene>
<evidence type="ECO:0000259" key="8">
    <source>
        <dbReference type="PROSITE" id="PS50071"/>
    </source>
</evidence>
<name>A0A9D3YX84_DREPO</name>
<feature type="domain" description="Homeobox" evidence="8">
    <location>
        <begin position="295"/>
        <end position="355"/>
    </location>
</feature>
<dbReference type="InterPro" id="IPR051000">
    <property type="entry name" value="Homeobox_DNA-bind_prot"/>
</dbReference>
<dbReference type="AlphaFoldDB" id="A0A9D3YX84"/>
<feature type="region of interest" description="Disordered" evidence="7">
    <location>
        <begin position="352"/>
        <end position="406"/>
    </location>
</feature>
<keyword evidence="3 5" id="KW-0371">Homeobox</keyword>
<dbReference type="InterPro" id="IPR009057">
    <property type="entry name" value="Homeodomain-like_sf"/>
</dbReference>
<dbReference type="FunFam" id="1.10.10.60:FF:000721">
    <property type="entry name" value="Hematopoietically-expressed homeobox protein HHEX"/>
    <property type="match status" value="1"/>
</dbReference>
<evidence type="ECO:0000256" key="6">
    <source>
        <dbReference type="RuleBase" id="RU000682"/>
    </source>
</evidence>
<evidence type="ECO:0000256" key="7">
    <source>
        <dbReference type="SAM" id="MobiDB-lite"/>
    </source>
</evidence>
<feature type="region of interest" description="Disordered" evidence="7">
    <location>
        <begin position="168"/>
        <end position="199"/>
    </location>
</feature>
<dbReference type="PROSITE" id="PS00027">
    <property type="entry name" value="HOMEOBOX_1"/>
    <property type="match status" value="1"/>
</dbReference>
<feature type="compositionally biased region" description="Basic and acidic residues" evidence="7">
    <location>
        <begin position="29"/>
        <end position="51"/>
    </location>
</feature>
<sequence>MIHLMPSYGSQGRTENPAAYYSSMFDTDSGLRHRENPNRPSKDVTSLRRAETPPPVPLHQHSSFLIDDILGKKEREREEQRQRDREHRRERERRRSGEDDADRRLHDGDRDDHRHVERTQNGRHERDERDLEEVKNRENRFRDSERDRYLESLREKEYHYERHSHRLDISPSAKSIPSPPSSSMASLLSPELPRPTPINPAAIQTSALTTPAIFKPMPTMYDPSVLSPAVYLNPHLSACQTSLMRQMCGGLGSVNAMPGFRGHEYSGLFDNQYAFSKVYHNRPFFWHPFLQRPMQKRKGGQVRFSNDQTIDLEKKFESQKYLSPPERKRLAKSLQLTERQVKTWFQNRRAKWRRLKQESPTPDKAEGEQGEHSKEINEDDLSNESSDEDSNDCDDVVDDVIDVGQD</sequence>
<evidence type="ECO:0000313" key="10">
    <source>
        <dbReference type="Proteomes" id="UP000828390"/>
    </source>
</evidence>
<dbReference type="SUPFAM" id="SSF46689">
    <property type="entry name" value="Homeodomain-like"/>
    <property type="match status" value="1"/>
</dbReference>
<dbReference type="InterPro" id="IPR001356">
    <property type="entry name" value="HD"/>
</dbReference>
<dbReference type="PANTHER" id="PTHR24324">
    <property type="entry name" value="HOMEOBOX PROTEIN HHEX"/>
    <property type="match status" value="1"/>
</dbReference>
<dbReference type="PROSITE" id="PS50071">
    <property type="entry name" value="HOMEOBOX_2"/>
    <property type="match status" value="1"/>
</dbReference>
<dbReference type="Pfam" id="PF00046">
    <property type="entry name" value="Homeodomain"/>
    <property type="match status" value="1"/>
</dbReference>
<organism evidence="9 10">
    <name type="scientific">Dreissena polymorpha</name>
    <name type="common">Zebra mussel</name>
    <name type="synonym">Mytilus polymorpha</name>
    <dbReference type="NCBI Taxonomy" id="45954"/>
    <lineage>
        <taxon>Eukaryota</taxon>
        <taxon>Metazoa</taxon>
        <taxon>Spiralia</taxon>
        <taxon>Lophotrochozoa</taxon>
        <taxon>Mollusca</taxon>
        <taxon>Bivalvia</taxon>
        <taxon>Autobranchia</taxon>
        <taxon>Heteroconchia</taxon>
        <taxon>Euheterodonta</taxon>
        <taxon>Imparidentia</taxon>
        <taxon>Neoheterodontei</taxon>
        <taxon>Myida</taxon>
        <taxon>Dreissenoidea</taxon>
        <taxon>Dreissenidae</taxon>
        <taxon>Dreissena</taxon>
    </lineage>
</organism>
<dbReference type="GO" id="GO:0000981">
    <property type="term" value="F:DNA-binding transcription factor activity, RNA polymerase II-specific"/>
    <property type="evidence" value="ECO:0007669"/>
    <property type="project" value="InterPro"/>
</dbReference>
<dbReference type="SMART" id="SM00389">
    <property type="entry name" value="HOX"/>
    <property type="match status" value="1"/>
</dbReference>
<feature type="region of interest" description="Disordered" evidence="7">
    <location>
        <begin position="1"/>
        <end position="131"/>
    </location>
</feature>
<feature type="DNA-binding region" description="Homeobox" evidence="5">
    <location>
        <begin position="297"/>
        <end position="356"/>
    </location>
</feature>
<dbReference type="EMBL" id="JAIWYP010000014">
    <property type="protein sequence ID" value="KAH3706735.1"/>
    <property type="molecule type" value="Genomic_DNA"/>
</dbReference>
<evidence type="ECO:0000313" key="9">
    <source>
        <dbReference type="EMBL" id="KAH3706735.1"/>
    </source>
</evidence>
<keyword evidence="4 5" id="KW-0539">Nucleus</keyword>
<keyword evidence="2 5" id="KW-0238">DNA-binding</keyword>
<comment type="caution">
    <text evidence="9">The sequence shown here is derived from an EMBL/GenBank/DDBJ whole genome shotgun (WGS) entry which is preliminary data.</text>
</comment>
<reference evidence="9" key="2">
    <citation type="submission" date="2020-11" db="EMBL/GenBank/DDBJ databases">
        <authorList>
            <person name="McCartney M.A."/>
            <person name="Auch B."/>
            <person name="Kono T."/>
            <person name="Mallez S."/>
            <person name="Becker A."/>
            <person name="Gohl D.M."/>
            <person name="Silverstein K.A.T."/>
            <person name="Koren S."/>
            <person name="Bechman K.B."/>
            <person name="Herman A."/>
            <person name="Abrahante J.E."/>
            <person name="Garbe J."/>
        </authorList>
    </citation>
    <scope>NUCLEOTIDE SEQUENCE</scope>
    <source>
        <strain evidence="9">Duluth1</strain>
        <tissue evidence="9">Whole animal</tissue>
    </source>
</reference>
<accession>A0A9D3YX84</accession>
<dbReference type="Proteomes" id="UP000828390">
    <property type="component" value="Unassembled WGS sequence"/>
</dbReference>
<dbReference type="InterPro" id="IPR020479">
    <property type="entry name" value="HD_metazoa"/>
</dbReference>
<keyword evidence="10" id="KW-1185">Reference proteome</keyword>
<evidence type="ECO:0000256" key="5">
    <source>
        <dbReference type="PROSITE-ProRule" id="PRU00108"/>
    </source>
</evidence>
<reference evidence="9" key="1">
    <citation type="journal article" date="2019" name="bioRxiv">
        <title>The Genome of the Zebra Mussel, Dreissena polymorpha: A Resource for Invasive Species Research.</title>
        <authorList>
            <person name="McCartney M.A."/>
            <person name="Auch B."/>
            <person name="Kono T."/>
            <person name="Mallez S."/>
            <person name="Zhang Y."/>
            <person name="Obille A."/>
            <person name="Becker A."/>
            <person name="Abrahante J.E."/>
            <person name="Garbe J."/>
            <person name="Badalamenti J.P."/>
            <person name="Herman A."/>
            <person name="Mangelson H."/>
            <person name="Liachko I."/>
            <person name="Sullivan S."/>
            <person name="Sone E.D."/>
            <person name="Koren S."/>
            <person name="Silverstein K.A.T."/>
            <person name="Beckman K.B."/>
            <person name="Gohl D.M."/>
        </authorList>
    </citation>
    <scope>NUCLEOTIDE SEQUENCE</scope>
    <source>
        <strain evidence="9">Duluth1</strain>
        <tissue evidence="9">Whole animal</tissue>
    </source>
</reference>
<dbReference type="Gene3D" id="1.10.10.60">
    <property type="entry name" value="Homeodomain-like"/>
    <property type="match status" value="1"/>
</dbReference>
<dbReference type="OrthoDB" id="6159439at2759"/>
<comment type="subcellular location">
    <subcellularLocation>
        <location evidence="1 5 6">Nucleus</location>
    </subcellularLocation>
</comment>
<feature type="compositionally biased region" description="Acidic residues" evidence="7">
    <location>
        <begin position="377"/>
        <end position="406"/>
    </location>
</feature>
<evidence type="ECO:0000256" key="4">
    <source>
        <dbReference type="ARBA" id="ARBA00023242"/>
    </source>
</evidence>
<feature type="compositionally biased region" description="Basic and acidic residues" evidence="7">
    <location>
        <begin position="355"/>
        <end position="376"/>
    </location>
</feature>
<dbReference type="GO" id="GO:0005634">
    <property type="term" value="C:nucleus"/>
    <property type="evidence" value="ECO:0007669"/>
    <property type="project" value="UniProtKB-SubCell"/>
</dbReference>
<evidence type="ECO:0000256" key="2">
    <source>
        <dbReference type="ARBA" id="ARBA00023125"/>
    </source>
</evidence>
<dbReference type="GO" id="GO:0030154">
    <property type="term" value="P:cell differentiation"/>
    <property type="evidence" value="ECO:0007669"/>
    <property type="project" value="TreeGrafter"/>
</dbReference>
<feature type="compositionally biased region" description="Basic and acidic residues" evidence="7">
    <location>
        <begin position="69"/>
        <end position="131"/>
    </location>
</feature>